<feature type="compositionally biased region" description="Basic and acidic residues" evidence="1">
    <location>
        <begin position="721"/>
        <end position="768"/>
    </location>
</feature>
<feature type="compositionally biased region" description="Acidic residues" evidence="1">
    <location>
        <begin position="684"/>
        <end position="694"/>
    </location>
</feature>
<dbReference type="SUPFAM" id="SSF52949">
    <property type="entry name" value="Macro domain-like"/>
    <property type="match status" value="1"/>
</dbReference>
<evidence type="ECO:0000256" key="1">
    <source>
        <dbReference type="SAM" id="MobiDB-lite"/>
    </source>
</evidence>
<dbReference type="Gene3D" id="3.40.220.10">
    <property type="entry name" value="Leucine Aminopeptidase, subunit E, domain 1"/>
    <property type="match status" value="1"/>
</dbReference>
<gene>
    <name evidence="3" type="ORF">CHS0354_019424</name>
</gene>
<dbReference type="PROSITE" id="PS51154">
    <property type="entry name" value="MACRO"/>
    <property type="match status" value="1"/>
</dbReference>
<evidence type="ECO:0000313" key="3">
    <source>
        <dbReference type="EMBL" id="KAK3592136.1"/>
    </source>
</evidence>
<organism evidence="3 4">
    <name type="scientific">Potamilus streckersoni</name>
    <dbReference type="NCBI Taxonomy" id="2493646"/>
    <lineage>
        <taxon>Eukaryota</taxon>
        <taxon>Metazoa</taxon>
        <taxon>Spiralia</taxon>
        <taxon>Lophotrochozoa</taxon>
        <taxon>Mollusca</taxon>
        <taxon>Bivalvia</taxon>
        <taxon>Autobranchia</taxon>
        <taxon>Heteroconchia</taxon>
        <taxon>Palaeoheterodonta</taxon>
        <taxon>Unionida</taxon>
        <taxon>Unionoidea</taxon>
        <taxon>Unionidae</taxon>
        <taxon>Ambleminae</taxon>
        <taxon>Lampsilini</taxon>
        <taxon>Potamilus</taxon>
    </lineage>
</organism>
<evidence type="ECO:0000313" key="4">
    <source>
        <dbReference type="Proteomes" id="UP001195483"/>
    </source>
</evidence>
<dbReference type="InterPro" id="IPR012677">
    <property type="entry name" value="Nucleotide-bd_a/b_plait_sf"/>
</dbReference>
<feature type="domain" description="Macro" evidence="2">
    <location>
        <begin position="340"/>
        <end position="531"/>
    </location>
</feature>
<protein>
    <recommendedName>
        <fullName evidence="2">Macro domain-containing protein</fullName>
    </recommendedName>
</protein>
<sequence>MATASATLNSSSSIRVLSIPLQITEKQLKVYFSNPNNGGGRVAQIFYPLPGNDAVIVYENSAVVDSLVKCDHQLNGVKVGLMPSPGQLFRTVMVELDKNLADILNSKPDILEELQYSHEEMEVNFDYDKETYVLHGTWHQLEWTLHFLDTMLKGSQRNTEGPSPQSILKKNVTFKNSDPPIKTMNFYKIKPAPATPISTSDDQKIHKSAGQLPGKKQTAVDSDEEMAPTFTNKLDDEEEEEMKSDKGNESNSDDDSGSESDDDSYDTNLPSSYGNSLLGHFSSQFFGAGLNSAISSPFAGYGRGIGQPGSSMLVPPHLRSPSPPKTSGIDVAHADFGDLPLTYDFTVSQDFNVKVVMDDITKQQTDAIVNSAYSDLGYQHGISRVIAQAAGHKMMAECQKYIKEHGKLNVSEVVHTGAGGNLHRRVVSIIHAVGPHWKESEGQQCTHLLVCTYINCLQHANTKLWTRTLAMPLISAGNYGFPLDVCVQAFYDALMLFDSDDDRSHHLQEVSLVVNDPDSTMATIVILRSLLETGVDQSKLAAMERYELGVVKYNVKAKDFKPARRDLEKILKVSEVDKGEEEEEEEEEEMEEEEEDEVEEEGVEEATNEKAKDEREEKENKGDFEEDVTMPWTRTANKKHKEIEDTDFNKEEDILDEGKDSLERKIGNKPSINEERKESGFNESPEESEDSQEEEIVKQNITREIQRKEEEDIQSEEITIDDIKKQPRKTDKNDTLEEERNALDKKTDVMTEDNMDRQEKDELDKEQVGEGTDAKSQLSQQ</sequence>
<reference evidence="3" key="3">
    <citation type="submission" date="2023-05" db="EMBL/GenBank/DDBJ databases">
        <authorList>
            <person name="Smith C.H."/>
        </authorList>
    </citation>
    <scope>NUCLEOTIDE SEQUENCE</scope>
    <source>
        <strain evidence="3">CHS0354</strain>
        <tissue evidence="3">Mantle</tissue>
    </source>
</reference>
<reference evidence="3" key="1">
    <citation type="journal article" date="2021" name="Genome Biol. Evol.">
        <title>A High-Quality Reference Genome for a Parasitic Bivalve with Doubly Uniparental Inheritance (Bivalvia: Unionida).</title>
        <authorList>
            <person name="Smith C.H."/>
        </authorList>
    </citation>
    <scope>NUCLEOTIDE SEQUENCE</scope>
    <source>
        <strain evidence="3">CHS0354</strain>
    </source>
</reference>
<dbReference type="CDD" id="cd02907">
    <property type="entry name" value="Macro_Af1521_BAL-like"/>
    <property type="match status" value="1"/>
</dbReference>
<feature type="compositionally biased region" description="Basic and acidic residues" evidence="1">
    <location>
        <begin position="607"/>
        <end position="623"/>
    </location>
</feature>
<evidence type="ECO:0000259" key="2">
    <source>
        <dbReference type="PROSITE" id="PS51154"/>
    </source>
</evidence>
<feature type="region of interest" description="Disordered" evidence="1">
    <location>
        <begin position="155"/>
        <end position="271"/>
    </location>
</feature>
<dbReference type="InterPro" id="IPR002589">
    <property type="entry name" value="Macro_dom"/>
</dbReference>
<dbReference type="InterPro" id="IPR043472">
    <property type="entry name" value="Macro_dom-like"/>
</dbReference>
<feature type="region of interest" description="Disordered" evidence="1">
    <location>
        <begin position="574"/>
        <end position="781"/>
    </location>
</feature>
<reference evidence="3" key="2">
    <citation type="journal article" date="2021" name="Genome Biol. Evol.">
        <title>Developing a high-quality reference genome for a parasitic bivalve with doubly uniparental inheritance (Bivalvia: Unionida).</title>
        <authorList>
            <person name="Smith C.H."/>
        </authorList>
    </citation>
    <scope>NUCLEOTIDE SEQUENCE</scope>
    <source>
        <strain evidence="3">CHS0354</strain>
        <tissue evidence="3">Mantle</tissue>
    </source>
</reference>
<dbReference type="EMBL" id="JAEAOA010001195">
    <property type="protein sequence ID" value="KAK3592136.1"/>
    <property type="molecule type" value="Genomic_DNA"/>
</dbReference>
<dbReference type="Gene3D" id="3.30.70.330">
    <property type="match status" value="1"/>
</dbReference>
<dbReference type="SMART" id="SM00506">
    <property type="entry name" value="A1pp"/>
    <property type="match status" value="1"/>
</dbReference>
<feature type="compositionally biased region" description="Polar residues" evidence="1">
    <location>
        <begin position="155"/>
        <end position="176"/>
    </location>
</feature>
<dbReference type="Pfam" id="PF01661">
    <property type="entry name" value="Macro"/>
    <property type="match status" value="1"/>
</dbReference>
<comment type="caution">
    <text evidence="3">The sequence shown here is derived from an EMBL/GenBank/DDBJ whole genome shotgun (WGS) entry which is preliminary data.</text>
</comment>
<name>A0AAE0SI54_9BIVA</name>
<keyword evidence="4" id="KW-1185">Reference proteome</keyword>
<dbReference type="PANTHER" id="PTHR11106:SF111">
    <property type="entry name" value="MACRO DOMAIN-CONTAINING PROTEIN"/>
    <property type="match status" value="1"/>
</dbReference>
<dbReference type="Pfam" id="PF23085">
    <property type="entry name" value="RRM_PARP14_3"/>
    <property type="match status" value="1"/>
</dbReference>
<dbReference type="AlphaFoldDB" id="A0AAE0SI54"/>
<dbReference type="Proteomes" id="UP001195483">
    <property type="component" value="Unassembled WGS sequence"/>
</dbReference>
<feature type="compositionally biased region" description="Acidic residues" evidence="1">
    <location>
        <begin position="251"/>
        <end position="265"/>
    </location>
</feature>
<feature type="compositionally biased region" description="Acidic residues" evidence="1">
    <location>
        <begin position="711"/>
        <end position="720"/>
    </location>
</feature>
<feature type="compositionally biased region" description="Basic and acidic residues" evidence="1">
    <location>
        <begin position="641"/>
        <end position="680"/>
    </location>
</feature>
<proteinExistence type="predicted"/>
<accession>A0AAE0SI54</accession>
<feature type="compositionally biased region" description="Acidic residues" evidence="1">
    <location>
        <begin position="578"/>
        <end position="606"/>
    </location>
</feature>
<dbReference type="PANTHER" id="PTHR11106">
    <property type="entry name" value="GANGLIOSIDE INDUCED DIFFERENTIATION ASSOCIATED PROTEIN 2-RELATED"/>
    <property type="match status" value="1"/>
</dbReference>